<comment type="caution">
    <text evidence="6">The sequence shown here is derived from an EMBL/GenBank/DDBJ whole genome shotgun (WGS) entry which is preliminary data.</text>
</comment>
<evidence type="ECO:0000256" key="5">
    <source>
        <dbReference type="SAM" id="Phobius"/>
    </source>
</evidence>
<feature type="transmembrane region" description="Helical" evidence="5">
    <location>
        <begin position="189"/>
        <end position="207"/>
    </location>
</feature>
<comment type="subcellular location">
    <subcellularLocation>
        <location evidence="1">Membrane</location>
        <topology evidence="1">Multi-pass membrane protein</topology>
    </subcellularLocation>
</comment>
<evidence type="ECO:0000313" key="6">
    <source>
        <dbReference type="EMBL" id="NNU15432.1"/>
    </source>
</evidence>
<feature type="transmembrane region" description="Helical" evidence="5">
    <location>
        <begin position="127"/>
        <end position="150"/>
    </location>
</feature>
<dbReference type="Pfam" id="PF02535">
    <property type="entry name" value="Zip"/>
    <property type="match status" value="1"/>
</dbReference>
<dbReference type="GO" id="GO:0005385">
    <property type="term" value="F:zinc ion transmembrane transporter activity"/>
    <property type="evidence" value="ECO:0007669"/>
    <property type="project" value="TreeGrafter"/>
</dbReference>
<dbReference type="EMBL" id="JABFCX010000002">
    <property type="protein sequence ID" value="NNU15432.1"/>
    <property type="molecule type" value="Genomic_DNA"/>
</dbReference>
<organism evidence="6 7">
    <name type="scientific">Parvularcula mediterranea</name>
    <dbReference type="NCBI Taxonomy" id="2732508"/>
    <lineage>
        <taxon>Bacteria</taxon>
        <taxon>Pseudomonadati</taxon>
        <taxon>Pseudomonadota</taxon>
        <taxon>Alphaproteobacteria</taxon>
        <taxon>Parvularculales</taxon>
        <taxon>Parvularculaceae</taxon>
        <taxon>Parvularcula</taxon>
    </lineage>
</organism>
<keyword evidence="4 5" id="KW-0472">Membrane</keyword>
<dbReference type="AlphaFoldDB" id="A0A7Y3RL96"/>
<evidence type="ECO:0000256" key="2">
    <source>
        <dbReference type="ARBA" id="ARBA00022692"/>
    </source>
</evidence>
<dbReference type="InterPro" id="IPR003689">
    <property type="entry name" value="ZIP"/>
</dbReference>
<name>A0A7Y3RL96_9PROT</name>
<evidence type="ECO:0000256" key="4">
    <source>
        <dbReference type="ARBA" id="ARBA00023136"/>
    </source>
</evidence>
<evidence type="ECO:0008006" key="8">
    <source>
        <dbReference type="Google" id="ProtNLM"/>
    </source>
</evidence>
<keyword evidence="2 5" id="KW-0812">Transmembrane</keyword>
<feature type="transmembrane region" description="Helical" evidence="5">
    <location>
        <begin position="162"/>
        <end position="183"/>
    </location>
</feature>
<evidence type="ECO:0000256" key="1">
    <source>
        <dbReference type="ARBA" id="ARBA00004141"/>
    </source>
</evidence>
<feature type="transmembrane region" description="Helical" evidence="5">
    <location>
        <begin position="74"/>
        <end position="92"/>
    </location>
</feature>
<reference evidence="6 7" key="1">
    <citation type="submission" date="2020-05" db="EMBL/GenBank/DDBJ databases">
        <title>Parvularcula mediterraneae sp. nov., isolated from polypropylene straw from shallow seawater of the seashore of Laganas in Zakynthos island, Greece.</title>
        <authorList>
            <person name="Szabo I."/>
            <person name="Al-Omari J."/>
            <person name="Rado J."/>
            <person name="Szerdahelyi G.S."/>
        </authorList>
    </citation>
    <scope>NUCLEOTIDE SEQUENCE [LARGE SCALE GENOMIC DNA]</scope>
    <source>
        <strain evidence="6 7">ZS-1/3</strain>
    </source>
</reference>
<feature type="transmembrane region" description="Helical" evidence="5">
    <location>
        <begin position="219"/>
        <end position="238"/>
    </location>
</feature>
<feature type="transmembrane region" description="Helical" evidence="5">
    <location>
        <begin position="48"/>
        <end position="68"/>
    </location>
</feature>
<protein>
    <recommendedName>
        <fullName evidence="8">ZIP family metal transporter</fullName>
    </recommendedName>
</protein>
<evidence type="ECO:0000256" key="3">
    <source>
        <dbReference type="ARBA" id="ARBA00022989"/>
    </source>
</evidence>
<dbReference type="PANTHER" id="PTHR11040">
    <property type="entry name" value="ZINC/IRON TRANSPORTER"/>
    <property type="match status" value="1"/>
</dbReference>
<accession>A0A7Y3RL96</accession>
<sequence>MGQLDASAGLFGWPPALVASVLAAAVASIGIVFVGTRPELAQRLRPTLAALAAGILLGTAIFILPEAFAGHELAPLATLAGFFTLFVFGRFARRPEGRAFAAFFAIAAHSTIDGMEYGLLFATSPTAGILGSIGLIIHEFSEGIVLFLILRGARVSTPLAATLALFGAAVTTPVGTIATLTLLSDITSGELSLALGFAAGALLFVGASQLPEEFGDLDFRSSVFAYATGAVFAILMMWTTHMNHDHGGHDHDGDHKPGEHRDH</sequence>
<keyword evidence="7" id="KW-1185">Reference proteome</keyword>
<evidence type="ECO:0000313" key="7">
    <source>
        <dbReference type="Proteomes" id="UP000536835"/>
    </source>
</evidence>
<proteinExistence type="predicted"/>
<dbReference type="PANTHER" id="PTHR11040:SF44">
    <property type="entry name" value="PROTEIN ZNTC-RELATED"/>
    <property type="match status" value="1"/>
</dbReference>
<feature type="transmembrane region" description="Helical" evidence="5">
    <location>
        <begin position="99"/>
        <end position="121"/>
    </location>
</feature>
<dbReference type="GO" id="GO:0016020">
    <property type="term" value="C:membrane"/>
    <property type="evidence" value="ECO:0007669"/>
    <property type="project" value="UniProtKB-SubCell"/>
</dbReference>
<feature type="transmembrane region" description="Helical" evidence="5">
    <location>
        <begin position="12"/>
        <end position="36"/>
    </location>
</feature>
<gene>
    <name evidence="6" type="ORF">HK107_03710</name>
</gene>
<keyword evidence="3 5" id="KW-1133">Transmembrane helix</keyword>
<dbReference type="Proteomes" id="UP000536835">
    <property type="component" value="Unassembled WGS sequence"/>
</dbReference>